<dbReference type="Pfam" id="PF01882">
    <property type="entry name" value="DUF58"/>
    <property type="match status" value="1"/>
</dbReference>
<reference evidence="2 3" key="1">
    <citation type="submission" date="2012-10" db="EMBL/GenBank/DDBJ databases">
        <title>Genome sequencing of Tanticharoenia sakaeratensis NBRC 103193.</title>
        <authorList>
            <person name="Azuma Y."/>
            <person name="Hadano H."/>
            <person name="Hirakawa H."/>
            <person name="Matsushita K."/>
        </authorList>
    </citation>
    <scope>NUCLEOTIDE SEQUENCE [LARGE SCALE GENOMIC DNA]</scope>
    <source>
        <strain evidence="2 3">NBRC 103193</strain>
    </source>
</reference>
<organism evidence="2 3">
    <name type="scientific">Tanticharoenia sakaeratensis NBRC 103193</name>
    <dbReference type="NCBI Taxonomy" id="1231623"/>
    <lineage>
        <taxon>Bacteria</taxon>
        <taxon>Pseudomonadati</taxon>
        <taxon>Pseudomonadota</taxon>
        <taxon>Alphaproteobacteria</taxon>
        <taxon>Acetobacterales</taxon>
        <taxon>Acetobacteraceae</taxon>
        <taxon>Tanticharoenia</taxon>
    </lineage>
</organism>
<feature type="domain" description="DUF58" evidence="1">
    <location>
        <begin position="68"/>
        <end position="277"/>
    </location>
</feature>
<dbReference type="RefSeq" id="WP_048847777.1">
    <property type="nucleotide sequence ID" value="NZ_BALE01000010.1"/>
</dbReference>
<keyword evidence="3" id="KW-1185">Reference proteome</keyword>
<dbReference type="InterPro" id="IPR002881">
    <property type="entry name" value="DUF58"/>
</dbReference>
<proteinExistence type="predicted"/>
<dbReference type="PANTHER" id="PTHR33608:SF6">
    <property type="entry name" value="BLL2464 PROTEIN"/>
    <property type="match status" value="1"/>
</dbReference>
<dbReference type="STRING" id="1231623.Tasa_010_197"/>
<evidence type="ECO:0000259" key="1">
    <source>
        <dbReference type="Pfam" id="PF01882"/>
    </source>
</evidence>
<dbReference type="PANTHER" id="PTHR33608">
    <property type="entry name" value="BLL2464 PROTEIN"/>
    <property type="match status" value="1"/>
</dbReference>
<dbReference type="EMBL" id="BALE01000010">
    <property type="protein sequence ID" value="GAN53650.1"/>
    <property type="molecule type" value="Genomic_DNA"/>
</dbReference>
<gene>
    <name evidence="2" type="ORF">Tasa_010_197</name>
</gene>
<evidence type="ECO:0000313" key="3">
    <source>
        <dbReference type="Proteomes" id="UP000032679"/>
    </source>
</evidence>
<name>A0A0D6MJK3_9PROT</name>
<evidence type="ECO:0000313" key="2">
    <source>
        <dbReference type="EMBL" id="GAN53650.1"/>
    </source>
</evidence>
<comment type="caution">
    <text evidence="2">The sequence shown here is derived from an EMBL/GenBank/DDBJ whole genome shotgun (WGS) entry which is preliminary data.</text>
</comment>
<dbReference type="AlphaFoldDB" id="A0A0D6MJK3"/>
<sequence>MAGAFSSLFPFSRRRERAGRTAGPAARVVDAQATPLPELVLQAERIARALAAGAHGRRMAGAGEDFWQYRAAQPGEPASRIDWRQSARSDQLWVREREAESPQTIALWCDPSASMAWRSQPALPTKRDRAQVCTLALASALLRGGERVGMLGMGARNSARPGRFHTGQSAFPALAHVLTEAPAPGGDDWPETRALRPYAQILLVSDFLWPEERIAGVLDAISGRAGRAHLLCVLDPAELTLPYEGRVRFNALETGDSLTLPAVETLRTDYDAAIARHLDILRTHCAAHRADFTLHVTDQSPMPALLALHGRLSGARGPQ</sequence>
<dbReference type="OrthoDB" id="9794556at2"/>
<accession>A0A0D6MJK3</accession>
<protein>
    <recommendedName>
        <fullName evidence="1">DUF58 domain-containing protein</fullName>
    </recommendedName>
</protein>
<dbReference type="Proteomes" id="UP000032679">
    <property type="component" value="Unassembled WGS sequence"/>
</dbReference>